<dbReference type="OrthoDB" id="76105at2759"/>
<name>A0A8B7MYD1_HYAAZ</name>
<evidence type="ECO:0000256" key="3">
    <source>
        <dbReference type="ARBA" id="ARBA00022552"/>
    </source>
</evidence>
<dbReference type="CTD" id="46032"/>
<accession>A0A8B7MYD1</accession>
<organism evidence="7 8">
    <name type="scientific">Hyalella azteca</name>
    <name type="common">Amphipod</name>
    <dbReference type="NCBI Taxonomy" id="294128"/>
    <lineage>
        <taxon>Eukaryota</taxon>
        <taxon>Metazoa</taxon>
        <taxon>Ecdysozoa</taxon>
        <taxon>Arthropoda</taxon>
        <taxon>Crustacea</taxon>
        <taxon>Multicrustacea</taxon>
        <taxon>Malacostraca</taxon>
        <taxon>Eumalacostraca</taxon>
        <taxon>Peracarida</taxon>
        <taxon>Amphipoda</taxon>
        <taxon>Senticaudata</taxon>
        <taxon>Talitrida</taxon>
        <taxon>Talitroidea</taxon>
        <taxon>Hyalellidae</taxon>
        <taxon>Hyalella</taxon>
    </lineage>
</organism>
<evidence type="ECO:0000256" key="2">
    <source>
        <dbReference type="ARBA" id="ARBA00022517"/>
    </source>
</evidence>
<proteinExistence type="inferred from homology"/>
<dbReference type="GO" id="GO:0006364">
    <property type="term" value="P:rRNA processing"/>
    <property type="evidence" value="ECO:0007669"/>
    <property type="project" value="UniProtKB-KW"/>
</dbReference>
<sequence>MPRFKKTRKFAVQRKILKMTDARLKPEDRVIRKKKKDENDIPKYEAPQTTSALFFNYNTQLGPPFLILLDTNFINFAIKGKVDLIDGMTDCMYAKCIPYLTECVRGEMERLGERYRLALKILKDPRIKTLTCSHKGIYADDCIVERVREHKCYIVATCDKLLKRRIRKIVGVPIMSVGQRKFVIERMGMGV</sequence>
<evidence type="ECO:0000256" key="5">
    <source>
        <dbReference type="ARBA" id="ARBA00024026"/>
    </source>
</evidence>
<keyword evidence="3" id="KW-0698">rRNA processing</keyword>
<dbReference type="InterPro" id="IPR037503">
    <property type="entry name" value="Fcf1_PIN"/>
</dbReference>
<dbReference type="AlphaFoldDB" id="A0A8B7MYD1"/>
<keyword evidence="2" id="KW-0690">Ribosome biogenesis</keyword>
<reference evidence="8" key="1">
    <citation type="submission" date="2025-08" db="UniProtKB">
        <authorList>
            <consortium name="RefSeq"/>
        </authorList>
    </citation>
    <scope>IDENTIFICATION</scope>
</reference>
<comment type="subcellular location">
    <subcellularLocation>
        <location evidence="1">Nucleus</location>
        <location evidence="1">Nucleolus</location>
    </subcellularLocation>
</comment>
<evidence type="ECO:0000256" key="1">
    <source>
        <dbReference type="ARBA" id="ARBA00004604"/>
    </source>
</evidence>
<dbReference type="PANTHER" id="PTHR12416">
    <property type="entry name" value="RRNA-PROCESSING PROTEIN UTP23 HOMOLOG"/>
    <property type="match status" value="1"/>
</dbReference>
<dbReference type="InterPro" id="IPR029060">
    <property type="entry name" value="PIN-like_dom_sf"/>
</dbReference>
<dbReference type="SUPFAM" id="SSF88723">
    <property type="entry name" value="PIN domain-like"/>
    <property type="match status" value="1"/>
</dbReference>
<dbReference type="FunFam" id="3.40.50.1010:FF:000035">
    <property type="entry name" value="Fcf1, putative"/>
    <property type="match status" value="1"/>
</dbReference>
<dbReference type="Proteomes" id="UP000694843">
    <property type="component" value="Unplaced"/>
</dbReference>
<dbReference type="InterPro" id="IPR006984">
    <property type="entry name" value="Fcf1/UTP23"/>
</dbReference>
<evidence type="ECO:0000256" key="4">
    <source>
        <dbReference type="ARBA" id="ARBA00023242"/>
    </source>
</evidence>
<protein>
    <submittedName>
        <fullName evidence="8">rRNA-processing protein FCF1 homolog</fullName>
    </submittedName>
</protein>
<evidence type="ECO:0000259" key="6">
    <source>
        <dbReference type="SMART" id="SM00670"/>
    </source>
</evidence>
<dbReference type="Gene3D" id="3.40.50.1010">
    <property type="entry name" value="5'-nuclease"/>
    <property type="match status" value="1"/>
</dbReference>
<dbReference type="OMA" id="GMMDCLL"/>
<dbReference type="CDD" id="cd09864">
    <property type="entry name" value="PIN_Fcf1-like"/>
    <property type="match status" value="1"/>
</dbReference>
<evidence type="ECO:0000313" key="7">
    <source>
        <dbReference type="Proteomes" id="UP000694843"/>
    </source>
</evidence>
<comment type="similarity">
    <text evidence="5">Belongs to the UTP23/FCF1 family. FCF1 subfamily.</text>
</comment>
<dbReference type="GO" id="GO:0032040">
    <property type="term" value="C:small-subunit processome"/>
    <property type="evidence" value="ECO:0007669"/>
    <property type="project" value="InterPro"/>
</dbReference>
<dbReference type="RefSeq" id="XP_018006577.1">
    <property type="nucleotide sequence ID" value="XM_018151088.2"/>
</dbReference>
<keyword evidence="4" id="KW-0539">Nucleus</keyword>
<dbReference type="GeneID" id="108664493"/>
<keyword evidence="7" id="KW-1185">Reference proteome</keyword>
<feature type="domain" description="PIN" evidence="6">
    <location>
        <begin position="65"/>
        <end position="164"/>
    </location>
</feature>
<dbReference type="SMART" id="SM00670">
    <property type="entry name" value="PINc"/>
    <property type="match status" value="1"/>
</dbReference>
<dbReference type="KEGG" id="hazt:108664493"/>
<evidence type="ECO:0000313" key="8">
    <source>
        <dbReference type="RefSeq" id="XP_018006577.1"/>
    </source>
</evidence>
<dbReference type="Pfam" id="PF04900">
    <property type="entry name" value="Fcf1"/>
    <property type="match status" value="1"/>
</dbReference>
<dbReference type="InterPro" id="IPR002716">
    <property type="entry name" value="PIN_dom"/>
</dbReference>
<gene>
    <name evidence="8" type="primary">LOC108664493</name>
</gene>